<gene>
    <name evidence="1" type="ORF">AZE42_07635</name>
</gene>
<name>A0A1J8Q4A5_9AGAM</name>
<keyword evidence="2" id="KW-1185">Reference proteome</keyword>
<evidence type="ECO:0008006" key="3">
    <source>
        <dbReference type="Google" id="ProtNLM"/>
    </source>
</evidence>
<dbReference type="Proteomes" id="UP000183567">
    <property type="component" value="Unassembled WGS sequence"/>
</dbReference>
<accession>A0A1J8Q4A5</accession>
<dbReference type="EMBL" id="LVVM01003100">
    <property type="protein sequence ID" value="OJA15495.1"/>
    <property type="molecule type" value="Genomic_DNA"/>
</dbReference>
<proteinExistence type="predicted"/>
<dbReference type="OrthoDB" id="2683818at2759"/>
<reference evidence="1 2" key="1">
    <citation type="submission" date="2016-03" db="EMBL/GenBank/DDBJ databases">
        <title>Comparative genomics of the ectomycorrhizal sister species Rhizopogon vinicolor and Rhizopogon vesiculosus (Basidiomycota: Boletales) reveals a divergence of the mating type B locus.</title>
        <authorList>
            <person name="Mujic A.B."/>
            <person name="Kuo A."/>
            <person name="Tritt A."/>
            <person name="Lipzen A."/>
            <person name="Chen C."/>
            <person name="Johnson J."/>
            <person name="Sharma A."/>
            <person name="Barry K."/>
            <person name="Grigoriev I.V."/>
            <person name="Spatafora J.W."/>
        </authorList>
    </citation>
    <scope>NUCLEOTIDE SEQUENCE [LARGE SCALE GENOMIC DNA]</scope>
    <source>
        <strain evidence="1 2">AM-OR11-056</strain>
    </source>
</reference>
<evidence type="ECO:0000313" key="1">
    <source>
        <dbReference type="EMBL" id="OJA15495.1"/>
    </source>
</evidence>
<comment type="caution">
    <text evidence="1">The sequence shown here is derived from an EMBL/GenBank/DDBJ whole genome shotgun (WGS) entry which is preliminary data.</text>
</comment>
<organism evidence="1 2">
    <name type="scientific">Rhizopogon vesiculosus</name>
    <dbReference type="NCBI Taxonomy" id="180088"/>
    <lineage>
        <taxon>Eukaryota</taxon>
        <taxon>Fungi</taxon>
        <taxon>Dikarya</taxon>
        <taxon>Basidiomycota</taxon>
        <taxon>Agaricomycotina</taxon>
        <taxon>Agaricomycetes</taxon>
        <taxon>Agaricomycetidae</taxon>
        <taxon>Boletales</taxon>
        <taxon>Suillineae</taxon>
        <taxon>Rhizopogonaceae</taxon>
        <taxon>Rhizopogon</taxon>
    </lineage>
</organism>
<evidence type="ECO:0000313" key="2">
    <source>
        <dbReference type="Proteomes" id="UP000183567"/>
    </source>
</evidence>
<sequence length="77" mass="8615">MGDMEDVLDLPDDLTPFITRTTMDPISGGAFGDVWRCSYNADGISAPVAVKAFKFSVDYGLKRVTRTRNWHFEDVTP</sequence>
<dbReference type="AlphaFoldDB" id="A0A1J8Q4A5"/>
<protein>
    <recommendedName>
        <fullName evidence="3">Protein kinase domain-containing protein</fullName>
    </recommendedName>
</protein>